<keyword evidence="1" id="KW-1185">Reference proteome</keyword>
<dbReference type="OrthoDB" id="7484295at2759"/>
<gene>
    <name evidence="2" type="primary">LOC113507528</name>
</gene>
<dbReference type="Proteomes" id="UP000322000">
    <property type="component" value="Unplaced"/>
</dbReference>
<dbReference type="GeneID" id="113507528"/>
<dbReference type="Gene3D" id="1.10.287.1490">
    <property type="match status" value="1"/>
</dbReference>
<dbReference type="InParanoid" id="A0A7E5WZ87"/>
<dbReference type="RefSeq" id="XP_026746185.1">
    <property type="nucleotide sequence ID" value="XM_026890384.1"/>
</dbReference>
<name>A0A7E5WZ87_TRINI</name>
<protein>
    <submittedName>
        <fullName evidence="2">Uncharacterized protein LOC113507528</fullName>
    </submittedName>
</protein>
<dbReference type="AlphaFoldDB" id="A0A7E5WZ87"/>
<evidence type="ECO:0000313" key="1">
    <source>
        <dbReference type="Proteomes" id="UP000322000"/>
    </source>
</evidence>
<organism evidence="1 2">
    <name type="scientific">Trichoplusia ni</name>
    <name type="common">Cabbage looper</name>
    <dbReference type="NCBI Taxonomy" id="7111"/>
    <lineage>
        <taxon>Eukaryota</taxon>
        <taxon>Metazoa</taxon>
        <taxon>Ecdysozoa</taxon>
        <taxon>Arthropoda</taxon>
        <taxon>Hexapoda</taxon>
        <taxon>Insecta</taxon>
        <taxon>Pterygota</taxon>
        <taxon>Neoptera</taxon>
        <taxon>Endopterygota</taxon>
        <taxon>Lepidoptera</taxon>
        <taxon>Glossata</taxon>
        <taxon>Ditrysia</taxon>
        <taxon>Noctuoidea</taxon>
        <taxon>Noctuidae</taxon>
        <taxon>Plusiinae</taxon>
        <taxon>Trichoplusia</taxon>
    </lineage>
</organism>
<evidence type="ECO:0000313" key="2">
    <source>
        <dbReference type="RefSeq" id="XP_026746185.1"/>
    </source>
</evidence>
<accession>A0A7E5WZ87</accession>
<reference evidence="2" key="1">
    <citation type="submission" date="2025-08" db="UniProtKB">
        <authorList>
            <consortium name="RefSeq"/>
        </authorList>
    </citation>
    <scope>IDENTIFICATION</scope>
</reference>
<dbReference type="KEGG" id="tnl:113507528"/>
<feature type="non-terminal residue" evidence="2">
    <location>
        <position position="175"/>
    </location>
</feature>
<proteinExistence type="predicted"/>
<sequence length="175" mass="19722">MSQSNPDIAGSLEIVGNITQRKRKQPESEFAEAIRTLSQEINKKLDDWRGDLDCAISKITDNITNIKADLATVTQVTCDIKTDLKTLRCEHSGLENKVCSLDAKHNGLLKDVETLSNSVQYTMDEQDDLKKKIEHIRSINTETFTDLITCLEAKIDSLEQQARQCNLELCNVPEK</sequence>